<accession>A0A139WF02</accession>
<dbReference type="EMBL" id="KQ971354">
    <property type="protein sequence ID" value="KYB26445.1"/>
    <property type="molecule type" value="Genomic_DNA"/>
</dbReference>
<reference evidence="1 2" key="1">
    <citation type="journal article" date="2008" name="Nature">
        <title>The genome of the model beetle and pest Tribolium castaneum.</title>
        <authorList>
            <consortium name="Tribolium Genome Sequencing Consortium"/>
            <person name="Richards S."/>
            <person name="Gibbs R.A."/>
            <person name="Weinstock G.M."/>
            <person name="Brown S.J."/>
            <person name="Denell R."/>
            <person name="Beeman R.W."/>
            <person name="Gibbs R."/>
            <person name="Beeman R.W."/>
            <person name="Brown S.J."/>
            <person name="Bucher G."/>
            <person name="Friedrich M."/>
            <person name="Grimmelikhuijzen C.J."/>
            <person name="Klingler M."/>
            <person name="Lorenzen M."/>
            <person name="Richards S."/>
            <person name="Roth S."/>
            <person name="Schroder R."/>
            <person name="Tautz D."/>
            <person name="Zdobnov E.M."/>
            <person name="Muzny D."/>
            <person name="Gibbs R.A."/>
            <person name="Weinstock G.M."/>
            <person name="Attaway T."/>
            <person name="Bell S."/>
            <person name="Buhay C.J."/>
            <person name="Chandrabose M.N."/>
            <person name="Chavez D."/>
            <person name="Clerk-Blankenburg K.P."/>
            <person name="Cree A."/>
            <person name="Dao M."/>
            <person name="Davis C."/>
            <person name="Chacko J."/>
            <person name="Dinh H."/>
            <person name="Dugan-Rocha S."/>
            <person name="Fowler G."/>
            <person name="Garner T.T."/>
            <person name="Garnes J."/>
            <person name="Gnirke A."/>
            <person name="Hawes A."/>
            <person name="Hernandez J."/>
            <person name="Hines S."/>
            <person name="Holder M."/>
            <person name="Hume J."/>
            <person name="Jhangiani S.N."/>
            <person name="Joshi V."/>
            <person name="Khan Z.M."/>
            <person name="Jackson L."/>
            <person name="Kovar C."/>
            <person name="Kowis A."/>
            <person name="Lee S."/>
            <person name="Lewis L.R."/>
            <person name="Margolis J."/>
            <person name="Morgan M."/>
            <person name="Nazareth L.V."/>
            <person name="Nguyen N."/>
            <person name="Okwuonu G."/>
            <person name="Parker D."/>
            <person name="Richards S."/>
            <person name="Ruiz S.J."/>
            <person name="Santibanez J."/>
            <person name="Savard J."/>
            <person name="Scherer S.E."/>
            <person name="Schneider B."/>
            <person name="Sodergren E."/>
            <person name="Tautz D."/>
            <person name="Vattahil S."/>
            <person name="Villasana D."/>
            <person name="White C.S."/>
            <person name="Wright R."/>
            <person name="Park Y."/>
            <person name="Beeman R.W."/>
            <person name="Lord J."/>
            <person name="Oppert B."/>
            <person name="Lorenzen M."/>
            <person name="Brown S."/>
            <person name="Wang L."/>
            <person name="Savard J."/>
            <person name="Tautz D."/>
            <person name="Richards S."/>
            <person name="Weinstock G."/>
            <person name="Gibbs R.A."/>
            <person name="Liu Y."/>
            <person name="Worley K."/>
            <person name="Weinstock G."/>
            <person name="Elsik C.G."/>
            <person name="Reese J.T."/>
            <person name="Elhaik E."/>
            <person name="Landan G."/>
            <person name="Graur D."/>
            <person name="Arensburger P."/>
            <person name="Atkinson P."/>
            <person name="Beeman R.W."/>
            <person name="Beidler J."/>
            <person name="Brown S.J."/>
            <person name="Demuth J.P."/>
            <person name="Drury D.W."/>
            <person name="Du Y.Z."/>
            <person name="Fujiwara H."/>
            <person name="Lorenzen M."/>
            <person name="Maselli V."/>
            <person name="Osanai M."/>
            <person name="Park Y."/>
            <person name="Robertson H.M."/>
            <person name="Tu Z."/>
            <person name="Wang J.J."/>
            <person name="Wang S."/>
            <person name="Richards S."/>
            <person name="Song H."/>
            <person name="Zhang L."/>
            <person name="Sodergren E."/>
            <person name="Werner D."/>
            <person name="Stanke M."/>
            <person name="Morgenstern B."/>
            <person name="Solovyev V."/>
            <person name="Kosarev P."/>
            <person name="Brown G."/>
            <person name="Chen H.C."/>
            <person name="Ermolaeva O."/>
            <person name="Hlavina W."/>
            <person name="Kapustin Y."/>
            <person name="Kiryutin B."/>
            <person name="Kitts P."/>
            <person name="Maglott D."/>
            <person name="Pruitt K."/>
            <person name="Sapojnikov V."/>
            <person name="Souvorov A."/>
            <person name="Mackey A.J."/>
            <person name="Waterhouse R.M."/>
            <person name="Wyder S."/>
            <person name="Zdobnov E.M."/>
            <person name="Zdobnov E.M."/>
            <person name="Wyder S."/>
            <person name="Kriventseva E.V."/>
            <person name="Kadowaki T."/>
            <person name="Bork P."/>
            <person name="Aranda M."/>
            <person name="Bao R."/>
            <person name="Beermann A."/>
            <person name="Berns N."/>
            <person name="Bolognesi R."/>
            <person name="Bonneton F."/>
            <person name="Bopp D."/>
            <person name="Brown S.J."/>
            <person name="Bucher G."/>
            <person name="Butts T."/>
            <person name="Chaumot A."/>
            <person name="Denell R.E."/>
            <person name="Ferrier D.E."/>
            <person name="Friedrich M."/>
            <person name="Gordon C.M."/>
            <person name="Jindra M."/>
            <person name="Klingler M."/>
            <person name="Lan Q."/>
            <person name="Lattorff H.M."/>
            <person name="Laudet V."/>
            <person name="von Levetsow C."/>
            <person name="Liu Z."/>
            <person name="Lutz R."/>
            <person name="Lynch J.A."/>
            <person name="da Fonseca R.N."/>
            <person name="Posnien N."/>
            <person name="Reuter R."/>
            <person name="Roth S."/>
            <person name="Savard J."/>
            <person name="Schinko J.B."/>
            <person name="Schmitt C."/>
            <person name="Schoppmeier M."/>
            <person name="Schroder R."/>
            <person name="Shippy T.D."/>
            <person name="Simonnet F."/>
            <person name="Marques-Souza H."/>
            <person name="Tautz D."/>
            <person name="Tomoyasu Y."/>
            <person name="Trauner J."/>
            <person name="Van der Zee M."/>
            <person name="Vervoort M."/>
            <person name="Wittkopp N."/>
            <person name="Wimmer E.A."/>
            <person name="Yang X."/>
            <person name="Jones A.K."/>
            <person name="Sattelle D.B."/>
            <person name="Ebert P.R."/>
            <person name="Nelson D."/>
            <person name="Scott J.G."/>
            <person name="Beeman R.W."/>
            <person name="Muthukrishnan S."/>
            <person name="Kramer K.J."/>
            <person name="Arakane Y."/>
            <person name="Beeman R.W."/>
            <person name="Zhu Q."/>
            <person name="Hogenkamp D."/>
            <person name="Dixit R."/>
            <person name="Oppert B."/>
            <person name="Jiang H."/>
            <person name="Zou Z."/>
            <person name="Marshall J."/>
            <person name="Elpidina E."/>
            <person name="Vinokurov K."/>
            <person name="Oppert C."/>
            <person name="Zou Z."/>
            <person name="Evans J."/>
            <person name="Lu Z."/>
            <person name="Zhao P."/>
            <person name="Sumathipala N."/>
            <person name="Altincicek B."/>
            <person name="Vilcinskas A."/>
            <person name="Williams M."/>
            <person name="Hultmark D."/>
            <person name="Hetru C."/>
            <person name="Jiang H."/>
            <person name="Grimmelikhuijzen C.J."/>
            <person name="Hauser F."/>
            <person name="Cazzamali G."/>
            <person name="Williamson M."/>
            <person name="Park Y."/>
            <person name="Li B."/>
            <person name="Tanaka Y."/>
            <person name="Predel R."/>
            <person name="Neupert S."/>
            <person name="Schachtner J."/>
            <person name="Verleyen P."/>
            <person name="Raible F."/>
            <person name="Bork P."/>
            <person name="Friedrich M."/>
            <person name="Walden K.K."/>
            <person name="Robertson H.M."/>
            <person name="Angeli S."/>
            <person name="Foret S."/>
            <person name="Bucher G."/>
            <person name="Schuetz S."/>
            <person name="Maleszka R."/>
            <person name="Wimmer E.A."/>
            <person name="Beeman R.W."/>
            <person name="Lorenzen M."/>
            <person name="Tomoyasu Y."/>
            <person name="Miller S.C."/>
            <person name="Grossmann D."/>
            <person name="Bucher G."/>
        </authorList>
    </citation>
    <scope>NUCLEOTIDE SEQUENCE [LARGE SCALE GENOMIC DNA]</scope>
    <source>
        <strain evidence="1 2">Georgia GA2</strain>
    </source>
</reference>
<proteinExistence type="predicted"/>
<sequence length="65" mass="7734">MTLKKSDILQFSQKLSGSFQELCTIRKKKKNKDEAPARSWIEATFHKRECVRFIAHTQHTKDEQR</sequence>
<organism evidence="1 2">
    <name type="scientific">Tribolium castaneum</name>
    <name type="common">Red flour beetle</name>
    <dbReference type="NCBI Taxonomy" id="7070"/>
    <lineage>
        <taxon>Eukaryota</taxon>
        <taxon>Metazoa</taxon>
        <taxon>Ecdysozoa</taxon>
        <taxon>Arthropoda</taxon>
        <taxon>Hexapoda</taxon>
        <taxon>Insecta</taxon>
        <taxon>Pterygota</taxon>
        <taxon>Neoptera</taxon>
        <taxon>Endopterygota</taxon>
        <taxon>Coleoptera</taxon>
        <taxon>Polyphaga</taxon>
        <taxon>Cucujiformia</taxon>
        <taxon>Tenebrionidae</taxon>
        <taxon>Tenebrionidae incertae sedis</taxon>
        <taxon>Tribolium</taxon>
    </lineage>
</organism>
<protein>
    <submittedName>
        <fullName evidence="1">Uncharacterized protein</fullName>
    </submittedName>
</protein>
<keyword evidence="2" id="KW-1185">Reference proteome</keyword>
<evidence type="ECO:0000313" key="1">
    <source>
        <dbReference type="EMBL" id="KYB26445.1"/>
    </source>
</evidence>
<reference evidence="1 2" key="2">
    <citation type="journal article" date="2010" name="Nucleic Acids Res.">
        <title>BeetleBase in 2010: revisions to provide comprehensive genomic information for Tribolium castaneum.</title>
        <authorList>
            <person name="Kim H.S."/>
            <person name="Murphy T."/>
            <person name="Xia J."/>
            <person name="Caragea D."/>
            <person name="Park Y."/>
            <person name="Beeman R.W."/>
            <person name="Lorenzen M.D."/>
            <person name="Butcher S."/>
            <person name="Manak J.R."/>
            <person name="Brown S.J."/>
        </authorList>
    </citation>
    <scope>GENOME REANNOTATION</scope>
    <source>
        <strain evidence="1 2">Georgia GA2</strain>
    </source>
</reference>
<gene>
    <name evidence="1" type="primary">AUGUSTUS-3.0.2_33761</name>
    <name evidence="1" type="ORF">TcasGA2_TC033761</name>
</gene>
<name>A0A139WF02_TRICA</name>
<dbReference type="Proteomes" id="UP000007266">
    <property type="component" value="Linkage group 7"/>
</dbReference>
<dbReference type="AlphaFoldDB" id="A0A139WF02"/>
<evidence type="ECO:0000313" key="2">
    <source>
        <dbReference type="Proteomes" id="UP000007266"/>
    </source>
</evidence>